<keyword evidence="4" id="KW-1185">Reference proteome</keyword>
<sequence>MRWSLIVKLKAHIPPNHPAHPAYSSTVVPQVQGNMSRLSGASSSASPTKRDVSDVEIPTRKLRRRNPKKTSPSPEKSSISEPALPASLKAAILAKRIEWLEANKTGGEAVADQIEEQLEVLEQRALSLNATAFRTWRKRAYLDEKGNAVL</sequence>
<feature type="compositionally biased region" description="Low complexity" evidence="2">
    <location>
        <begin position="69"/>
        <end position="82"/>
    </location>
</feature>
<evidence type="ECO:0000313" key="4">
    <source>
        <dbReference type="Proteomes" id="UP000076837"/>
    </source>
</evidence>
<protein>
    <submittedName>
        <fullName evidence="3">Uncharacterized protein</fullName>
    </submittedName>
</protein>
<dbReference type="EMBL" id="JYNV01000281">
    <property type="protein sequence ID" value="KZM20399.1"/>
    <property type="molecule type" value="Genomic_DNA"/>
</dbReference>
<accession>A0A162Z520</accession>
<comment type="caution">
    <text evidence="3">The sequence shown here is derived from an EMBL/GenBank/DDBJ whole genome shotgun (WGS) entry which is preliminary data.</text>
</comment>
<keyword evidence="1" id="KW-0175">Coiled coil</keyword>
<organism evidence="3 4">
    <name type="scientific">Didymella rabiei</name>
    <name type="common">Chickpea ascochyta blight fungus</name>
    <name type="synonym">Mycosphaerella rabiei</name>
    <dbReference type="NCBI Taxonomy" id="5454"/>
    <lineage>
        <taxon>Eukaryota</taxon>
        <taxon>Fungi</taxon>
        <taxon>Dikarya</taxon>
        <taxon>Ascomycota</taxon>
        <taxon>Pezizomycotina</taxon>
        <taxon>Dothideomycetes</taxon>
        <taxon>Pleosporomycetidae</taxon>
        <taxon>Pleosporales</taxon>
        <taxon>Pleosporineae</taxon>
        <taxon>Didymellaceae</taxon>
        <taxon>Ascochyta</taxon>
    </lineage>
</organism>
<feature type="compositionally biased region" description="Low complexity" evidence="2">
    <location>
        <begin position="36"/>
        <end position="46"/>
    </location>
</feature>
<feature type="region of interest" description="Disordered" evidence="2">
    <location>
        <begin position="36"/>
        <end position="82"/>
    </location>
</feature>
<dbReference type="AlphaFoldDB" id="A0A162Z520"/>
<dbReference type="Proteomes" id="UP000076837">
    <property type="component" value="Unassembled WGS sequence"/>
</dbReference>
<reference evidence="3 4" key="1">
    <citation type="journal article" date="2016" name="Sci. Rep.">
        <title>Draft genome sequencing and secretome analysis of fungal phytopathogen Ascochyta rabiei provides insight into the necrotrophic effector repertoire.</title>
        <authorList>
            <person name="Verma S."/>
            <person name="Gazara R.K."/>
            <person name="Nizam S."/>
            <person name="Parween S."/>
            <person name="Chattopadhyay D."/>
            <person name="Verma P.K."/>
        </authorList>
    </citation>
    <scope>NUCLEOTIDE SEQUENCE [LARGE SCALE GENOMIC DNA]</scope>
    <source>
        <strain evidence="3 4">ArDII</strain>
    </source>
</reference>
<feature type="compositionally biased region" description="Basic and acidic residues" evidence="2">
    <location>
        <begin position="48"/>
        <end position="59"/>
    </location>
</feature>
<evidence type="ECO:0000256" key="2">
    <source>
        <dbReference type="SAM" id="MobiDB-lite"/>
    </source>
</evidence>
<name>A0A162Z520_DIDRA</name>
<feature type="coiled-coil region" evidence="1">
    <location>
        <begin position="104"/>
        <end position="131"/>
    </location>
</feature>
<proteinExistence type="predicted"/>
<evidence type="ECO:0000313" key="3">
    <source>
        <dbReference type="EMBL" id="KZM20399.1"/>
    </source>
</evidence>
<gene>
    <name evidence="3" type="ORF">ST47_g8458</name>
</gene>
<evidence type="ECO:0000256" key="1">
    <source>
        <dbReference type="SAM" id="Coils"/>
    </source>
</evidence>